<evidence type="ECO:0000313" key="5">
    <source>
        <dbReference type="EMBL" id="CAB4956315.1"/>
    </source>
</evidence>
<gene>
    <name evidence="4" type="ORF">UFOPK2782_00771</name>
    <name evidence="5" type="ORF">UFOPK3828_00684</name>
</gene>
<dbReference type="SUPFAM" id="SSF53474">
    <property type="entry name" value="alpha/beta-Hydrolases"/>
    <property type="match status" value="1"/>
</dbReference>
<dbReference type="PANTHER" id="PTHR48081:SF13">
    <property type="entry name" value="ALPHA_BETA HYDROLASE"/>
    <property type="match status" value="1"/>
</dbReference>
<accession>A0A6J6SU18</accession>
<dbReference type="InterPro" id="IPR029058">
    <property type="entry name" value="AB_hydrolase_fold"/>
</dbReference>
<protein>
    <submittedName>
        <fullName evidence="4">Unannotated protein</fullName>
    </submittedName>
</protein>
<sequence length="409" mass="44557">MRFRPRRSTSFGVLFLLVSALIIPTTNAANPDDGYPEGQAAPGRTCPNNDEGFKQVSPHNGKTLVCTLIDGQKKWWIDGEALPVAPSKPAEPSKPADTSKPAETTEDNMPPGFKHTYNLPAKALAKMKVFDDESYSAIDSKMRLDVYLPKGVSKPPLMIWVHGGGMIFGNENTIKYDEGAKLLEVLIKNKIAVASVNYRLATEVPYPVSGQDVKTAIRYLRANAAKYGFDPKKFAIGGDSAGAYLSLMAAITGNQKSLFDDPADPNLKTSASVLAVFDLFGNANVLTMTENKIKYPCQDKTDFAYGSDPKMSIWFGDVTLPENREKVDSANLYPFLTKNKSLPSFFIIHGTADCSVSKYDSIELDSKVKALKGKSVLKLIPGENHGGPKIWVEANKQVPALAKIFAAIK</sequence>
<evidence type="ECO:0000256" key="2">
    <source>
        <dbReference type="SAM" id="MobiDB-lite"/>
    </source>
</evidence>
<dbReference type="EMBL" id="CAFBNP010000127">
    <property type="protein sequence ID" value="CAB4956315.1"/>
    <property type="molecule type" value="Genomic_DNA"/>
</dbReference>
<dbReference type="PANTHER" id="PTHR48081">
    <property type="entry name" value="AB HYDROLASE SUPERFAMILY PROTEIN C4A8.06C"/>
    <property type="match status" value="1"/>
</dbReference>
<dbReference type="GO" id="GO:0016787">
    <property type="term" value="F:hydrolase activity"/>
    <property type="evidence" value="ECO:0007669"/>
    <property type="project" value="UniProtKB-KW"/>
</dbReference>
<organism evidence="4">
    <name type="scientific">freshwater metagenome</name>
    <dbReference type="NCBI Taxonomy" id="449393"/>
    <lineage>
        <taxon>unclassified sequences</taxon>
        <taxon>metagenomes</taxon>
        <taxon>ecological metagenomes</taxon>
    </lineage>
</organism>
<name>A0A6J6SU18_9ZZZZ</name>
<dbReference type="EMBL" id="CAEZYS010000095">
    <property type="protein sequence ID" value="CAB4738412.1"/>
    <property type="molecule type" value="Genomic_DNA"/>
</dbReference>
<evidence type="ECO:0000313" key="4">
    <source>
        <dbReference type="EMBL" id="CAB4738412.1"/>
    </source>
</evidence>
<evidence type="ECO:0000256" key="1">
    <source>
        <dbReference type="ARBA" id="ARBA00022801"/>
    </source>
</evidence>
<keyword evidence="1" id="KW-0378">Hydrolase</keyword>
<dbReference type="InterPro" id="IPR049492">
    <property type="entry name" value="BD-FAE-like_dom"/>
</dbReference>
<dbReference type="InterPro" id="IPR050300">
    <property type="entry name" value="GDXG_lipolytic_enzyme"/>
</dbReference>
<proteinExistence type="predicted"/>
<dbReference type="Gene3D" id="3.40.50.1820">
    <property type="entry name" value="alpha/beta hydrolase"/>
    <property type="match status" value="1"/>
</dbReference>
<dbReference type="Pfam" id="PF20434">
    <property type="entry name" value="BD-FAE"/>
    <property type="match status" value="1"/>
</dbReference>
<dbReference type="AlphaFoldDB" id="A0A6J6SU18"/>
<evidence type="ECO:0000259" key="3">
    <source>
        <dbReference type="Pfam" id="PF20434"/>
    </source>
</evidence>
<feature type="compositionally biased region" description="Low complexity" evidence="2">
    <location>
        <begin position="83"/>
        <end position="96"/>
    </location>
</feature>
<feature type="region of interest" description="Disordered" evidence="2">
    <location>
        <begin position="27"/>
        <end position="47"/>
    </location>
</feature>
<reference evidence="4" key="1">
    <citation type="submission" date="2020-05" db="EMBL/GenBank/DDBJ databases">
        <authorList>
            <person name="Chiriac C."/>
            <person name="Salcher M."/>
            <person name="Ghai R."/>
            <person name="Kavagutti S V."/>
        </authorList>
    </citation>
    <scope>NUCLEOTIDE SEQUENCE</scope>
</reference>
<feature type="region of interest" description="Disordered" evidence="2">
    <location>
        <begin position="83"/>
        <end position="114"/>
    </location>
</feature>
<feature type="domain" description="BD-FAE-like" evidence="3">
    <location>
        <begin position="144"/>
        <end position="367"/>
    </location>
</feature>